<evidence type="ECO:0000313" key="5">
    <source>
        <dbReference type="Proteomes" id="UP000050509"/>
    </source>
</evidence>
<evidence type="ECO:0000259" key="3">
    <source>
        <dbReference type="Pfam" id="PF00210"/>
    </source>
</evidence>
<proteinExistence type="inferred from homology"/>
<dbReference type="PANTHER" id="PTHR42932">
    <property type="entry name" value="GENERAL STRESS PROTEIN 20U"/>
    <property type="match status" value="1"/>
</dbReference>
<dbReference type="Pfam" id="PF00210">
    <property type="entry name" value="Ferritin"/>
    <property type="match status" value="1"/>
</dbReference>
<dbReference type="Gene3D" id="1.20.1260.10">
    <property type="match status" value="1"/>
</dbReference>
<dbReference type="InterPro" id="IPR012347">
    <property type="entry name" value="Ferritin-like"/>
</dbReference>
<dbReference type="Proteomes" id="UP000050509">
    <property type="component" value="Unassembled WGS sequence"/>
</dbReference>
<keyword evidence="5" id="KW-1185">Reference proteome</keyword>
<comment type="caution">
    <text evidence="4">The sequence shown here is derived from an EMBL/GenBank/DDBJ whole genome shotgun (WGS) entry which is preliminary data.</text>
</comment>
<dbReference type="PIRSF" id="PIRSF005900">
    <property type="entry name" value="Dps"/>
    <property type="match status" value="1"/>
</dbReference>
<protein>
    <submittedName>
        <fullName evidence="4">Dps family ferritin</fullName>
    </submittedName>
</protein>
<reference evidence="4 5" key="1">
    <citation type="submission" date="2015-09" db="EMBL/GenBank/DDBJ databases">
        <title>Draft genome sequence of Kouleothrix aurantiaca JCM 19913.</title>
        <authorList>
            <person name="Hemp J."/>
        </authorList>
    </citation>
    <scope>NUCLEOTIDE SEQUENCE [LARGE SCALE GENOMIC DNA]</scope>
    <source>
        <strain evidence="4 5">COM-B</strain>
    </source>
</reference>
<dbReference type="GO" id="GO:0008199">
    <property type="term" value="F:ferric iron binding"/>
    <property type="evidence" value="ECO:0007669"/>
    <property type="project" value="InterPro"/>
</dbReference>
<feature type="domain" description="Ferritin/DPS" evidence="3">
    <location>
        <begin position="25"/>
        <end position="164"/>
    </location>
</feature>
<organism evidence="4 5">
    <name type="scientific">Kouleothrix aurantiaca</name>
    <dbReference type="NCBI Taxonomy" id="186479"/>
    <lineage>
        <taxon>Bacteria</taxon>
        <taxon>Bacillati</taxon>
        <taxon>Chloroflexota</taxon>
        <taxon>Chloroflexia</taxon>
        <taxon>Chloroflexales</taxon>
        <taxon>Roseiflexineae</taxon>
        <taxon>Roseiflexaceae</taxon>
        <taxon>Kouleothrix</taxon>
    </lineage>
</organism>
<dbReference type="PANTHER" id="PTHR42932:SF3">
    <property type="entry name" value="DNA PROTECTION DURING STARVATION PROTEIN"/>
    <property type="match status" value="1"/>
</dbReference>
<dbReference type="AlphaFoldDB" id="A0A0P9HCL6"/>
<comment type="similarity">
    <text evidence="1 2">Belongs to the Dps family.</text>
</comment>
<sequence>MKSPVSTEQINIGLTDKQLNGVVGILNRTLSDLHVLFVKTRNYHWNVVGVEFRDFHKLLEEQYELVGETIDEVAERVRQLGAPALGSMSDYLKHAQLKEDTGTPPDAMTMIANLRDDHEAVIRQLRKDADACDEEYNDAGTNDFLVKLIQDHEKIAWMLRSILE</sequence>
<dbReference type="SUPFAM" id="SSF47240">
    <property type="entry name" value="Ferritin-like"/>
    <property type="match status" value="1"/>
</dbReference>
<dbReference type="PRINTS" id="PR01346">
    <property type="entry name" value="HELNAPAPROT"/>
</dbReference>
<dbReference type="PROSITE" id="PS00819">
    <property type="entry name" value="DPS_2"/>
    <property type="match status" value="1"/>
</dbReference>
<dbReference type="InterPro" id="IPR023188">
    <property type="entry name" value="DPS_DNA-bd_CS"/>
</dbReference>
<gene>
    <name evidence="4" type="ORF">SE17_16565</name>
</gene>
<dbReference type="EMBL" id="LJCR01000606">
    <property type="protein sequence ID" value="KPV52255.1"/>
    <property type="molecule type" value="Genomic_DNA"/>
</dbReference>
<accession>A0A0P9HCL6</accession>
<dbReference type="InterPro" id="IPR008331">
    <property type="entry name" value="Ferritin_DPS_dom"/>
</dbReference>
<dbReference type="GO" id="GO:0016722">
    <property type="term" value="F:oxidoreductase activity, acting on metal ions"/>
    <property type="evidence" value="ECO:0007669"/>
    <property type="project" value="InterPro"/>
</dbReference>
<dbReference type="CDD" id="cd01043">
    <property type="entry name" value="DPS"/>
    <property type="match status" value="1"/>
</dbReference>
<dbReference type="InterPro" id="IPR002177">
    <property type="entry name" value="DPS_DNA-bd"/>
</dbReference>
<evidence type="ECO:0000256" key="2">
    <source>
        <dbReference type="RuleBase" id="RU003875"/>
    </source>
</evidence>
<dbReference type="InterPro" id="IPR009078">
    <property type="entry name" value="Ferritin-like_SF"/>
</dbReference>
<name>A0A0P9HCL6_9CHLR</name>
<evidence type="ECO:0000313" key="4">
    <source>
        <dbReference type="EMBL" id="KPV52255.1"/>
    </source>
</evidence>
<evidence type="ECO:0000256" key="1">
    <source>
        <dbReference type="ARBA" id="ARBA00009497"/>
    </source>
</evidence>